<proteinExistence type="predicted"/>
<dbReference type="EC" id="1.-.-.-" evidence="3"/>
<protein>
    <submittedName>
        <fullName evidence="3">TIGR03619 family F420-dependent LLM class oxidoreductase</fullName>
        <ecNumber evidence="3">1.-.-.-</ecNumber>
    </submittedName>
</protein>
<sequence length="284" mass="31745">MHLGFTSMNTASDPDPAVLAKVLEQAGFESLWFGEHSHIPRCRTTPYPPGGELPGPYRQMMDPYISLMAAAAATTTLKLGTGIALLMERELISQAKTIVTLERLSGSRLLIGTGVGWNREEFENVSDLPWQRRYSALRETVAATRTLFREASAEFHGEYINFDPVWFEPKPLAKVPVIFGAMGPVGMRHAAEWADGWMPVDVALGDVKESIAGFHRLLEEFGRRPEDVEITLVIMGELSADLLKYYRDCGVSRCNVGVSMENWEKPELIMPLIEEYSAVIEQLR</sequence>
<organism evidence="3 4">
    <name type="scientific">Spongiibacter thalassae</name>
    <dbReference type="NCBI Taxonomy" id="2721624"/>
    <lineage>
        <taxon>Bacteria</taxon>
        <taxon>Pseudomonadati</taxon>
        <taxon>Pseudomonadota</taxon>
        <taxon>Gammaproteobacteria</taxon>
        <taxon>Cellvibrionales</taxon>
        <taxon>Spongiibacteraceae</taxon>
        <taxon>Spongiibacter</taxon>
    </lineage>
</organism>
<name>A0ABX1GJV1_9GAMM</name>
<dbReference type="InterPro" id="IPR050564">
    <property type="entry name" value="F420-G6PD/mer"/>
</dbReference>
<gene>
    <name evidence="3" type="ORF">HCU74_18835</name>
</gene>
<dbReference type="PANTHER" id="PTHR43244">
    <property type="match status" value="1"/>
</dbReference>
<dbReference type="InterPro" id="IPR011251">
    <property type="entry name" value="Luciferase-like_dom"/>
</dbReference>
<dbReference type="GO" id="GO:0016491">
    <property type="term" value="F:oxidoreductase activity"/>
    <property type="evidence" value="ECO:0007669"/>
    <property type="project" value="UniProtKB-KW"/>
</dbReference>
<keyword evidence="1 3" id="KW-0560">Oxidoreductase</keyword>
<accession>A0ABX1GJV1</accession>
<reference evidence="3 4" key="1">
    <citation type="submission" date="2020-04" db="EMBL/GenBank/DDBJ databases">
        <authorList>
            <person name="Yoon J."/>
        </authorList>
    </citation>
    <scope>NUCLEOTIDE SEQUENCE [LARGE SCALE GENOMIC DNA]</scope>
    <source>
        <strain evidence="3 4">KMU-166</strain>
    </source>
</reference>
<dbReference type="CDD" id="cd01097">
    <property type="entry name" value="Tetrahydromethanopterin_reductase"/>
    <property type="match status" value="1"/>
</dbReference>
<dbReference type="Proteomes" id="UP000765845">
    <property type="component" value="Unassembled WGS sequence"/>
</dbReference>
<comment type="caution">
    <text evidence="3">The sequence shown here is derived from an EMBL/GenBank/DDBJ whole genome shotgun (WGS) entry which is preliminary data.</text>
</comment>
<dbReference type="SUPFAM" id="SSF51679">
    <property type="entry name" value="Bacterial luciferase-like"/>
    <property type="match status" value="1"/>
</dbReference>
<evidence type="ECO:0000259" key="2">
    <source>
        <dbReference type="Pfam" id="PF00296"/>
    </source>
</evidence>
<evidence type="ECO:0000256" key="1">
    <source>
        <dbReference type="ARBA" id="ARBA00023002"/>
    </source>
</evidence>
<dbReference type="Gene3D" id="3.20.20.30">
    <property type="entry name" value="Luciferase-like domain"/>
    <property type="match status" value="1"/>
</dbReference>
<dbReference type="PANTHER" id="PTHR43244:SF1">
    <property type="entry name" value="5,10-METHYLENETETRAHYDROMETHANOPTERIN REDUCTASE"/>
    <property type="match status" value="1"/>
</dbReference>
<dbReference type="NCBIfam" id="TIGR03619">
    <property type="entry name" value="F420_Rv2161c"/>
    <property type="match status" value="1"/>
</dbReference>
<keyword evidence="4" id="KW-1185">Reference proteome</keyword>
<evidence type="ECO:0000313" key="3">
    <source>
        <dbReference type="EMBL" id="NKI19468.1"/>
    </source>
</evidence>
<evidence type="ECO:0000313" key="4">
    <source>
        <dbReference type="Proteomes" id="UP000765845"/>
    </source>
</evidence>
<dbReference type="InterPro" id="IPR019921">
    <property type="entry name" value="Lucif-like_OxRdtase_Rv2161c"/>
</dbReference>
<dbReference type="InterPro" id="IPR036661">
    <property type="entry name" value="Luciferase-like_sf"/>
</dbReference>
<dbReference type="EMBL" id="JAAWWK010000008">
    <property type="protein sequence ID" value="NKI19468.1"/>
    <property type="molecule type" value="Genomic_DNA"/>
</dbReference>
<feature type="domain" description="Luciferase-like" evidence="2">
    <location>
        <begin position="19"/>
        <end position="232"/>
    </location>
</feature>
<dbReference type="Pfam" id="PF00296">
    <property type="entry name" value="Bac_luciferase"/>
    <property type="match status" value="1"/>
</dbReference>